<organism evidence="2 3">
    <name type="scientific">Cupriavidus basilensis</name>
    <dbReference type="NCBI Taxonomy" id="68895"/>
    <lineage>
        <taxon>Bacteria</taxon>
        <taxon>Pseudomonadati</taxon>
        <taxon>Pseudomonadota</taxon>
        <taxon>Betaproteobacteria</taxon>
        <taxon>Burkholderiales</taxon>
        <taxon>Burkholderiaceae</taxon>
        <taxon>Cupriavidus</taxon>
    </lineage>
</organism>
<gene>
    <name evidence="2" type="ORF">F7R26_031150</name>
</gene>
<proteinExistence type="predicted"/>
<dbReference type="RefSeq" id="WP_193692188.1">
    <property type="nucleotide sequence ID" value="NZ_CP062804.1"/>
</dbReference>
<feature type="transmembrane region" description="Helical" evidence="1">
    <location>
        <begin position="357"/>
        <end position="379"/>
    </location>
</feature>
<sequence length="532" mass="58592">MKDSFRQRMAWLHTWCGLACGWLLCAIFLTGTLSVFREPITRWMQAQPALPASTEAIVLTQAEVLQRAARYLAATAPDASLWGMDMPRHEGDAIHLWQAGSRSPAIRQAAMDPRTGTLLPVPWGRHTEGGRHFMAFHYSLEAGLAGFWVVGAMAMGMLVALVSGVVVHKRIFQDFFTFRPGKGQRSWLDAHNATAVLALPFLFMIVYTGLAIFYTSYVPLPLHAAYGWDDNAFSQFQGELSPKTPLLRPRTGKAAAMHDLAPLLRQARALTGSPASRLIVERPADTSMVIKILGRTPDTGTSRRILNEAGSVTFDGVTGAVLDVKRSDPADAHSAKDIHRVMEQLHLVGFGGWTMKWLYFFSGLSGTAMMATGTLLFTIKRRKKSEHEFGTFTARVYRCIEALNVAAIAGLCIACIAYLYGNRLIPADLPDRATWEIRIFFYAWLATLLHATVRPPVRAWMAQLSAGALLCLGLPLLNALSTAEQAWTYASRADWERAGVELTVIGFGLALAFSAWQVRRGWSGRATPAVKT</sequence>
<protein>
    <submittedName>
        <fullName evidence="2">PepSY domain-containing protein</fullName>
    </submittedName>
</protein>
<feature type="transmembrane region" description="Helical" evidence="1">
    <location>
        <begin position="145"/>
        <end position="167"/>
    </location>
</feature>
<feature type="transmembrane region" description="Helical" evidence="1">
    <location>
        <begin position="433"/>
        <end position="453"/>
    </location>
</feature>
<evidence type="ECO:0000313" key="2">
    <source>
        <dbReference type="EMBL" id="QOT79214.1"/>
    </source>
</evidence>
<feature type="transmembrane region" description="Helical" evidence="1">
    <location>
        <begin position="12"/>
        <end position="36"/>
    </location>
</feature>
<dbReference type="Pfam" id="PF03929">
    <property type="entry name" value="PepSY_TM"/>
    <property type="match status" value="1"/>
</dbReference>
<dbReference type="PANTHER" id="PTHR34219">
    <property type="entry name" value="IRON-REGULATED INNER MEMBRANE PROTEIN-RELATED"/>
    <property type="match status" value="1"/>
</dbReference>
<feature type="transmembrane region" description="Helical" evidence="1">
    <location>
        <begin position="498"/>
        <end position="516"/>
    </location>
</feature>
<dbReference type="GeneID" id="98405423"/>
<feature type="transmembrane region" description="Helical" evidence="1">
    <location>
        <begin position="460"/>
        <end position="478"/>
    </location>
</feature>
<dbReference type="EMBL" id="CP062804">
    <property type="protein sequence ID" value="QOT79214.1"/>
    <property type="molecule type" value="Genomic_DNA"/>
</dbReference>
<name>A0A7M2H2C8_9BURK</name>
<evidence type="ECO:0000256" key="1">
    <source>
        <dbReference type="SAM" id="Phobius"/>
    </source>
</evidence>
<reference evidence="2 3" key="1">
    <citation type="submission" date="2020-10" db="EMBL/GenBank/DDBJ databases">
        <title>Complete genome sequence of Cupriavidus basilensis CCUG 49340T.</title>
        <authorList>
            <person name="Salva-Serra F."/>
            <person name="Donoso R.A."/>
            <person name="Cho K.H."/>
            <person name="Yoo J.A."/>
            <person name="Lee K."/>
            <person name="Yoon S.-H."/>
            <person name="Perez-Pantoja D."/>
            <person name="Moore E.R.B."/>
        </authorList>
    </citation>
    <scope>NUCLEOTIDE SEQUENCE [LARGE SCALE GENOMIC DNA]</scope>
    <source>
        <strain evidence="3">CCUG 49340</strain>
    </source>
</reference>
<evidence type="ECO:0000313" key="3">
    <source>
        <dbReference type="Proteomes" id="UP000397656"/>
    </source>
</evidence>
<dbReference type="Proteomes" id="UP000397656">
    <property type="component" value="Chromosome 2"/>
</dbReference>
<keyword evidence="1" id="KW-0812">Transmembrane</keyword>
<feature type="transmembrane region" description="Helical" evidence="1">
    <location>
        <begin position="400"/>
        <end position="421"/>
    </location>
</feature>
<feature type="transmembrane region" description="Helical" evidence="1">
    <location>
        <begin position="188"/>
        <end position="214"/>
    </location>
</feature>
<accession>A0A7M2H2C8</accession>
<dbReference type="PANTHER" id="PTHR34219:SF4">
    <property type="entry name" value="PEPSY DOMAIN-CONTAINING PROTEIN"/>
    <property type="match status" value="1"/>
</dbReference>
<keyword evidence="1" id="KW-1133">Transmembrane helix</keyword>
<keyword evidence="1" id="KW-0472">Membrane</keyword>
<dbReference type="AlphaFoldDB" id="A0A7M2H2C8"/>
<dbReference type="InterPro" id="IPR005625">
    <property type="entry name" value="PepSY-ass_TM"/>
</dbReference>